<reference evidence="1 2" key="1">
    <citation type="submission" date="2021-09" db="EMBL/GenBank/DDBJ databases">
        <title>Genomic insights and catalytic innovation underlie evolution of tropane alkaloids biosynthesis.</title>
        <authorList>
            <person name="Wang Y.-J."/>
            <person name="Tian T."/>
            <person name="Huang J.-P."/>
            <person name="Huang S.-X."/>
        </authorList>
    </citation>
    <scope>NUCLEOTIDE SEQUENCE [LARGE SCALE GENOMIC DNA]</scope>
    <source>
        <strain evidence="1">KIB-2018</strain>
        <tissue evidence="1">Leaf</tissue>
    </source>
</reference>
<evidence type="ECO:0000313" key="2">
    <source>
        <dbReference type="Proteomes" id="UP001159364"/>
    </source>
</evidence>
<accession>A0AAV8U1R0</accession>
<comment type="caution">
    <text evidence="1">The sequence shown here is derived from an EMBL/GenBank/DDBJ whole genome shotgun (WGS) entry which is preliminary data.</text>
</comment>
<dbReference type="EMBL" id="JAIWQS010000002">
    <property type="protein sequence ID" value="KAJ8773242.1"/>
    <property type="molecule type" value="Genomic_DNA"/>
</dbReference>
<dbReference type="AlphaFoldDB" id="A0AAV8U1R0"/>
<dbReference type="PANTHER" id="PTHR37613:SF4">
    <property type="entry name" value="DUF4378 DOMAIN-CONTAINING PROTEIN"/>
    <property type="match status" value="1"/>
</dbReference>
<evidence type="ECO:0000313" key="1">
    <source>
        <dbReference type="EMBL" id="KAJ8773242.1"/>
    </source>
</evidence>
<protein>
    <submittedName>
        <fullName evidence="1">Uncharacterized protein</fullName>
    </submittedName>
</protein>
<keyword evidence="2" id="KW-1185">Reference proteome</keyword>
<dbReference type="Proteomes" id="UP001159364">
    <property type="component" value="Linkage Group LG02"/>
</dbReference>
<organism evidence="1 2">
    <name type="scientific">Erythroxylum novogranatense</name>
    <dbReference type="NCBI Taxonomy" id="1862640"/>
    <lineage>
        <taxon>Eukaryota</taxon>
        <taxon>Viridiplantae</taxon>
        <taxon>Streptophyta</taxon>
        <taxon>Embryophyta</taxon>
        <taxon>Tracheophyta</taxon>
        <taxon>Spermatophyta</taxon>
        <taxon>Magnoliopsida</taxon>
        <taxon>eudicotyledons</taxon>
        <taxon>Gunneridae</taxon>
        <taxon>Pentapetalae</taxon>
        <taxon>rosids</taxon>
        <taxon>fabids</taxon>
        <taxon>Malpighiales</taxon>
        <taxon>Erythroxylaceae</taxon>
        <taxon>Erythroxylum</taxon>
    </lineage>
</organism>
<name>A0AAV8U1R0_9ROSI</name>
<dbReference type="PANTHER" id="PTHR37613">
    <property type="entry name" value="DUF4378 DOMAIN PROTEIN"/>
    <property type="match status" value="1"/>
</dbReference>
<gene>
    <name evidence="1" type="ORF">K2173_028419</name>
</gene>
<sequence>MATTTTVSKPVKLQELLQQQQEPFILEAYLLERGQQRNGLISGSSCYCCCLGSGEKLLMWSVGSGLKRGRKGITNFPRIIRATYNRIISINEKLRIKSCKQRDEKCDVHKDFCKNQQATDFDEFSSASSTTLFNSCSESDAEETTSLQKDHMFKVKDSSQQSISNRKFKRREIEDRPFSPASVLEQILNHRLSLLHEGYKFTLNLLSEKHGIQTTFHQTKQLLIDCVWEIINNQIRKQKQQEHYKKYSGPQEQQKIINENTFCWKVSGDLFYLKKFLDLDFLHSAKEWSKYQRQNKDNATGIRDSISKEIKNATITDIIHLLS</sequence>
<proteinExistence type="predicted"/>